<sequence>MVHIRLGRITAILLGLKANATRWFKYYVVWNKAVPFILSLVFVHAWVECALIAVLITHLTDGWLDLPRAASIVNMKDGVTAVLAHVSDAYLGPFLAVVCSTVAYITVSTASFTLMSN</sequence>
<organism evidence="2">
    <name type="scientific">Sesamum latifolium</name>
    <dbReference type="NCBI Taxonomy" id="2727402"/>
    <lineage>
        <taxon>Eukaryota</taxon>
        <taxon>Viridiplantae</taxon>
        <taxon>Streptophyta</taxon>
        <taxon>Embryophyta</taxon>
        <taxon>Tracheophyta</taxon>
        <taxon>Spermatophyta</taxon>
        <taxon>Magnoliopsida</taxon>
        <taxon>eudicotyledons</taxon>
        <taxon>Gunneridae</taxon>
        <taxon>Pentapetalae</taxon>
        <taxon>asterids</taxon>
        <taxon>lamiids</taxon>
        <taxon>Lamiales</taxon>
        <taxon>Pedaliaceae</taxon>
        <taxon>Sesamum</taxon>
    </lineage>
</organism>
<evidence type="ECO:0000313" key="2">
    <source>
        <dbReference type="EMBL" id="KAL0395266.1"/>
    </source>
</evidence>
<proteinExistence type="predicted"/>
<name>A0AAW2SUP5_9LAMI</name>
<protein>
    <recommendedName>
        <fullName evidence="3">Solute carrier family 40 protein</fullName>
    </recommendedName>
</protein>
<evidence type="ECO:0000256" key="1">
    <source>
        <dbReference type="SAM" id="Phobius"/>
    </source>
</evidence>
<reference evidence="2" key="2">
    <citation type="journal article" date="2024" name="Plant">
        <title>Genomic evolution and insights into agronomic trait innovations of Sesamum species.</title>
        <authorList>
            <person name="Miao H."/>
            <person name="Wang L."/>
            <person name="Qu L."/>
            <person name="Liu H."/>
            <person name="Sun Y."/>
            <person name="Le M."/>
            <person name="Wang Q."/>
            <person name="Wei S."/>
            <person name="Zheng Y."/>
            <person name="Lin W."/>
            <person name="Duan Y."/>
            <person name="Cao H."/>
            <person name="Xiong S."/>
            <person name="Wang X."/>
            <person name="Wei L."/>
            <person name="Li C."/>
            <person name="Ma Q."/>
            <person name="Ju M."/>
            <person name="Zhao R."/>
            <person name="Li G."/>
            <person name="Mu C."/>
            <person name="Tian Q."/>
            <person name="Mei H."/>
            <person name="Zhang T."/>
            <person name="Gao T."/>
            <person name="Zhang H."/>
        </authorList>
    </citation>
    <scope>NUCLEOTIDE SEQUENCE</scope>
    <source>
        <strain evidence="2">KEN1</strain>
    </source>
</reference>
<keyword evidence="1" id="KW-1133">Transmembrane helix</keyword>
<evidence type="ECO:0008006" key="3">
    <source>
        <dbReference type="Google" id="ProtNLM"/>
    </source>
</evidence>
<gene>
    <name evidence="2" type="ORF">Slati_4492800</name>
</gene>
<dbReference type="EMBL" id="JACGWN010000016">
    <property type="protein sequence ID" value="KAL0395266.1"/>
    <property type="molecule type" value="Genomic_DNA"/>
</dbReference>
<comment type="caution">
    <text evidence="2">The sequence shown here is derived from an EMBL/GenBank/DDBJ whole genome shotgun (WGS) entry which is preliminary data.</text>
</comment>
<dbReference type="AlphaFoldDB" id="A0AAW2SUP5"/>
<keyword evidence="1" id="KW-0812">Transmembrane</keyword>
<feature type="transmembrane region" description="Helical" evidence="1">
    <location>
        <begin position="36"/>
        <end position="59"/>
    </location>
</feature>
<keyword evidence="1" id="KW-0472">Membrane</keyword>
<accession>A0AAW2SUP5</accession>
<reference evidence="2" key="1">
    <citation type="submission" date="2020-06" db="EMBL/GenBank/DDBJ databases">
        <authorList>
            <person name="Li T."/>
            <person name="Hu X."/>
            <person name="Zhang T."/>
            <person name="Song X."/>
            <person name="Zhang H."/>
            <person name="Dai N."/>
            <person name="Sheng W."/>
            <person name="Hou X."/>
            <person name="Wei L."/>
        </authorList>
    </citation>
    <scope>NUCLEOTIDE SEQUENCE</scope>
    <source>
        <strain evidence="2">KEN1</strain>
        <tissue evidence="2">Leaf</tissue>
    </source>
</reference>